<dbReference type="Gene3D" id="3.40.190.10">
    <property type="entry name" value="Periplasmic binding protein-like II"/>
    <property type="match status" value="2"/>
</dbReference>
<keyword evidence="4" id="KW-1185">Reference proteome</keyword>
<dbReference type="PANTHER" id="PTHR43649">
    <property type="entry name" value="ARABINOSE-BINDING PROTEIN-RELATED"/>
    <property type="match status" value="1"/>
</dbReference>
<evidence type="ECO:0000256" key="2">
    <source>
        <dbReference type="SAM" id="SignalP"/>
    </source>
</evidence>
<evidence type="ECO:0000313" key="4">
    <source>
        <dbReference type="Proteomes" id="UP000710815"/>
    </source>
</evidence>
<comment type="caution">
    <text evidence="3">The sequence shown here is derived from an EMBL/GenBank/DDBJ whole genome shotgun (WGS) entry which is preliminary data.</text>
</comment>
<dbReference type="EMBL" id="JAFEJT020000062">
    <property type="protein sequence ID" value="MCH9276875.1"/>
    <property type="molecule type" value="Genomic_DNA"/>
</dbReference>
<feature type="chain" id="PRO_5045955702" evidence="2">
    <location>
        <begin position="29"/>
        <end position="528"/>
    </location>
</feature>
<organism evidence="3 4">
    <name type="scientific">Bifidobacterium amazonense</name>
    <dbReference type="NCBI Taxonomy" id="2809027"/>
    <lineage>
        <taxon>Bacteria</taxon>
        <taxon>Bacillati</taxon>
        <taxon>Actinomycetota</taxon>
        <taxon>Actinomycetes</taxon>
        <taxon>Bifidobacteriales</taxon>
        <taxon>Bifidobacteriaceae</taxon>
        <taxon>Bifidobacterium</taxon>
    </lineage>
</organism>
<name>A0ABS9VYI5_9BIFI</name>
<sequence>MSRTRASMKMAIAAASAVAMLAPLAACGSDTAGSADDPVTILINERSDMQKVTKMDWPKELEKATGVKIKVQALEEGTWNNQKSQTLAADDIADISLFAYSTSDTAKFNTQFEDLLPHLDQMPNVKKFFDSKPEAKKYVETLNGKMYNLPNYRGKLLDSPANIMLINKAWLDKLGLEVPKTWDDLMNVLVAFKTKDPNGNGKADEVPYLALPQSTGNIMGSNSPFLFLNSFGIETTAMNDATRSGYYVKDGKVGTYLTTDEFRQVIDFLSEMVNKGVLNKNDLTSDWSKYSAKLKGDGKINTVGMEFGWSSMDMSVPDEYVSIPVPAAPGVSSDEVTWDSSQNNYTANAVAVKKDSPRMDKILKVINAMYSEEFSVKQYYGDSKYWKKDGSTYTMSDEWTKLYNDAQLPGIKEHCGCWIPDDVEIANAPEEDTRKAEEGKVYDEQLSHVDKTKDVIPGYVTPNDEDRVTLSNNGATMINYAVPVIVKWINDGKGVSDDQWNAYVKNLKTYNIDQNVEIWQKWYDQYMK</sequence>
<evidence type="ECO:0000313" key="3">
    <source>
        <dbReference type="EMBL" id="MCH9276875.1"/>
    </source>
</evidence>
<reference evidence="3 4" key="2">
    <citation type="journal article" date="2021" name="Syst. Appl. Microbiol.">
        <title>Phylogenetic classification of ten novel species belonging to the genus Bifidobacterium comprising B. phasiani sp. nov., B. pongonis sp. nov., B. saguinibicoloris sp. nov., B. colobi sp. nov., B. simiiventris sp. nov., B. santillanense sp. nov., B. miconis sp. nov., B. amazonense sp. nov., B. pluvialisilvae sp. nov., and B. miconisargentati sp. nov.</title>
        <authorList>
            <person name="Lugli G.A."/>
            <person name="Calvete-Torre I."/>
            <person name="Alessandri G."/>
            <person name="Milani C."/>
            <person name="Turroni F."/>
            <person name="Laiolo P."/>
            <person name="Ossiprandi M.C."/>
            <person name="Margolles A."/>
            <person name="Ruiz L."/>
            <person name="Ventura M."/>
        </authorList>
    </citation>
    <scope>NUCLEOTIDE SEQUENCE [LARGE SCALE GENOMIC DNA]</scope>
    <source>
        <strain evidence="3 4">MA1</strain>
    </source>
</reference>
<proteinExistence type="predicted"/>
<accession>A0ABS9VYI5</accession>
<feature type="signal peptide" evidence="2">
    <location>
        <begin position="1"/>
        <end position="28"/>
    </location>
</feature>
<keyword evidence="1 2" id="KW-0732">Signal</keyword>
<dbReference type="PANTHER" id="PTHR43649:SF33">
    <property type="entry name" value="POLYGALACTURONAN_RHAMNOGALACTURONAN-BINDING PROTEIN YTCQ"/>
    <property type="match status" value="1"/>
</dbReference>
<dbReference type="Proteomes" id="UP000710815">
    <property type="component" value="Unassembled WGS sequence"/>
</dbReference>
<reference evidence="3 4" key="1">
    <citation type="journal article" date="2021" name="Environ. Microbiol.">
        <title>Genetic insights into the dark matter of the mammalian gut microbiota through targeted genome reconstruction.</title>
        <authorList>
            <person name="Lugli G.A."/>
            <person name="Alessandri G."/>
            <person name="Milani C."/>
            <person name="Viappiani A."/>
            <person name="Fontana F."/>
            <person name="Tarracchini C."/>
            <person name="Mancabelli L."/>
            <person name="Argentini C."/>
            <person name="Ruiz L."/>
            <person name="Margolles A."/>
            <person name="van Sinderen D."/>
            <person name="Turroni F."/>
            <person name="Ventura M."/>
        </authorList>
    </citation>
    <scope>NUCLEOTIDE SEQUENCE [LARGE SCALE GENOMIC DNA]</scope>
    <source>
        <strain evidence="3 4">MA1</strain>
    </source>
</reference>
<gene>
    <name evidence="3" type="ORF">JS533_011435</name>
</gene>
<protein>
    <submittedName>
        <fullName evidence="3">Extracellular solute-binding protein</fullName>
    </submittedName>
</protein>
<dbReference type="SUPFAM" id="SSF53850">
    <property type="entry name" value="Periplasmic binding protein-like II"/>
    <property type="match status" value="1"/>
</dbReference>
<dbReference type="RefSeq" id="WP_241514712.1">
    <property type="nucleotide sequence ID" value="NZ_JAFEJT020000062.1"/>
</dbReference>
<dbReference type="InterPro" id="IPR050490">
    <property type="entry name" value="Bact_solute-bd_prot1"/>
</dbReference>
<evidence type="ECO:0000256" key="1">
    <source>
        <dbReference type="ARBA" id="ARBA00022729"/>
    </source>
</evidence>